<dbReference type="Proteomes" id="UP000229816">
    <property type="component" value="Unassembled WGS sequence"/>
</dbReference>
<organism evidence="1 2">
    <name type="scientific">Candidatus Shapirobacteria bacterium CG_4_9_14_0_2_um_filter_39_11</name>
    <dbReference type="NCBI Taxonomy" id="1974478"/>
    <lineage>
        <taxon>Bacteria</taxon>
        <taxon>Candidatus Shapironibacteriota</taxon>
    </lineage>
</organism>
<gene>
    <name evidence="1" type="ORF">CO054_00285</name>
</gene>
<evidence type="ECO:0000313" key="1">
    <source>
        <dbReference type="EMBL" id="PJC28407.1"/>
    </source>
</evidence>
<sequence>MRDKERFYPDTRPLLSNEAIGRLVRYCHSEAQVKTLLKKEGLSLSPDSMRNVFYALLVLREIRVDTPFSYFIYGSTATGKAGLESRIQEFQFWQGENFFGSTFRFYGDSDLDIRCLSEAPEAIGATLQRCQEKLRRLMPPVGIRIDSYDFAFEDITNQEAPSFYRGILVLNKPLVLYGRDKLDAFVSVGVTHLIPQDFDCENQMRQAKSFVRSRLKETNVLYLPESQLKQLFPVYYDPTNLKEVNIKRRLSPKISFGSRESSLIAIQVRNLEEIDRFNQIISAYSEAPFEEIKLLV</sequence>
<evidence type="ECO:0000313" key="2">
    <source>
        <dbReference type="Proteomes" id="UP000229816"/>
    </source>
</evidence>
<dbReference type="AlphaFoldDB" id="A0A2M8ETF3"/>
<comment type="caution">
    <text evidence="1">The sequence shown here is derived from an EMBL/GenBank/DDBJ whole genome shotgun (WGS) entry which is preliminary data.</text>
</comment>
<proteinExistence type="predicted"/>
<accession>A0A2M8ETF3</accession>
<protein>
    <submittedName>
        <fullName evidence="1">Uncharacterized protein</fullName>
    </submittedName>
</protein>
<name>A0A2M8ETF3_9BACT</name>
<reference evidence="2" key="1">
    <citation type="submission" date="2017-09" db="EMBL/GenBank/DDBJ databases">
        <title>Depth-based differentiation of microbial function through sediment-hosted aquifers and enrichment of novel symbionts in the deep terrestrial subsurface.</title>
        <authorList>
            <person name="Probst A.J."/>
            <person name="Ladd B."/>
            <person name="Jarett J.K."/>
            <person name="Geller-Mcgrath D.E."/>
            <person name="Sieber C.M.K."/>
            <person name="Emerson J.B."/>
            <person name="Anantharaman K."/>
            <person name="Thomas B.C."/>
            <person name="Malmstrom R."/>
            <person name="Stieglmeier M."/>
            <person name="Klingl A."/>
            <person name="Woyke T."/>
            <person name="Ryan C.M."/>
            <person name="Banfield J.F."/>
        </authorList>
    </citation>
    <scope>NUCLEOTIDE SEQUENCE [LARGE SCALE GENOMIC DNA]</scope>
</reference>
<dbReference type="EMBL" id="PFSF01000007">
    <property type="protein sequence ID" value="PJC28407.1"/>
    <property type="molecule type" value="Genomic_DNA"/>
</dbReference>